<keyword evidence="3" id="KW-1185">Reference proteome</keyword>
<protein>
    <submittedName>
        <fullName evidence="2">GNAT family N-acetyltransferase</fullName>
    </submittedName>
</protein>
<accession>A0A2N3LF61</accession>
<dbReference type="Pfam" id="PF00583">
    <property type="entry name" value="Acetyltransf_1"/>
    <property type="match status" value="1"/>
</dbReference>
<dbReference type="AlphaFoldDB" id="A0A2N3LF61"/>
<evidence type="ECO:0000259" key="1">
    <source>
        <dbReference type="PROSITE" id="PS51186"/>
    </source>
</evidence>
<reference evidence="2 3" key="1">
    <citation type="submission" date="2017-11" db="EMBL/GenBank/DDBJ databases">
        <title>Bacillus camelliae sp. nov., isolated from pu'er tea.</title>
        <authorList>
            <person name="Niu L."/>
        </authorList>
    </citation>
    <scope>NUCLEOTIDE SEQUENCE [LARGE SCALE GENOMIC DNA]</scope>
    <source>
        <strain evidence="2 3">7578-1</strain>
    </source>
</reference>
<dbReference type="PROSITE" id="PS51186">
    <property type="entry name" value="GNAT"/>
    <property type="match status" value="1"/>
</dbReference>
<dbReference type="RefSeq" id="WP_101355946.1">
    <property type="nucleotide sequence ID" value="NZ_PIQO01000020.1"/>
</dbReference>
<evidence type="ECO:0000313" key="3">
    <source>
        <dbReference type="Proteomes" id="UP000233440"/>
    </source>
</evidence>
<dbReference type="InterPro" id="IPR016181">
    <property type="entry name" value="Acyl_CoA_acyltransferase"/>
</dbReference>
<keyword evidence="2" id="KW-0808">Transferase</keyword>
<proteinExistence type="predicted"/>
<sequence length="190" mass="22262">MGNIEIRRPLQEERTELYQFFNNVIRDTFEKEGISNLYDDIENEIVQKKELLERDYNSKGAERFFWIAVDKSKNRIIGSIEYGPSSQLIAVCTQGKLKDVVEVGTVFVHPEYQRQGIGTLLLNVMFITLEGRGFTEFCLDSGYSNAQKIWRKKFGEPDFLMKDYWGKGKDHMIWKRFLPDSEKLTKKDAQ</sequence>
<dbReference type="SUPFAM" id="SSF55729">
    <property type="entry name" value="Acyl-CoA N-acyltransferases (Nat)"/>
    <property type="match status" value="1"/>
</dbReference>
<dbReference type="GO" id="GO:0016747">
    <property type="term" value="F:acyltransferase activity, transferring groups other than amino-acyl groups"/>
    <property type="evidence" value="ECO:0007669"/>
    <property type="project" value="InterPro"/>
</dbReference>
<gene>
    <name evidence="2" type="ORF">CWO92_19810</name>
</gene>
<dbReference type="InterPro" id="IPR000182">
    <property type="entry name" value="GNAT_dom"/>
</dbReference>
<dbReference type="EMBL" id="PIQO01000020">
    <property type="protein sequence ID" value="PKR83251.1"/>
    <property type="molecule type" value="Genomic_DNA"/>
</dbReference>
<organism evidence="2 3">
    <name type="scientific">Heyndrickxia camelliae</name>
    <dbReference type="NCBI Taxonomy" id="1707093"/>
    <lineage>
        <taxon>Bacteria</taxon>
        <taxon>Bacillati</taxon>
        <taxon>Bacillota</taxon>
        <taxon>Bacilli</taxon>
        <taxon>Bacillales</taxon>
        <taxon>Bacillaceae</taxon>
        <taxon>Heyndrickxia</taxon>
    </lineage>
</organism>
<feature type="domain" description="N-acetyltransferase" evidence="1">
    <location>
        <begin position="4"/>
        <end position="179"/>
    </location>
</feature>
<comment type="caution">
    <text evidence="2">The sequence shown here is derived from an EMBL/GenBank/DDBJ whole genome shotgun (WGS) entry which is preliminary data.</text>
</comment>
<name>A0A2N3LF61_9BACI</name>
<evidence type="ECO:0000313" key="2">
    <source>
        <dbReference type="EMBL" id="PKR83251.1"/>
    </source>
</evidence>
<dbReference type="OrthoDB" id="1895809at2"/>
<dbReference type="CDD" id="cd04301">
    <property type="entry name" value="NAT_SF"/>
    <property type="match status" value="1"/>
</dbReference>
<dbReference type="Proteomes" id="UP000233440">
    <property type="component" value="Unassembled WGS sequence"/>
</dbReference>
<dbReference type="Gene3D" id="3.40.630.30">
    <property type="match status" value="1"/>
</dbReference>